<dbReference type="Pfam" id="PF00544">
    <property type="entry name" value="Pectate_lyase_4"/>
    <property type="match status" value="1"/>
</dbReference>
<evidence type="ECO:0000313" key="6">
    <source>
        <dbReference type="Proteomes" id="UP000000763"/>
    </source>
</evidence>
<reference evidence="6" key="4">
    <citation type="journal article" date="2008" name="Nucleic Acids Res.">
        <title>The rice annotation project database (RAP-DB): 2008 update.</title>
        <authorList>
            <consortium name="The rice annotation project (RAP)"/>
        </authorList>
    </citation>
    <scope>GENOME REANNOTATION</scope>
    <source>
        <strain evidence="6">cv. Nipponbare</strain>
    </source>
</reference>
<feature type="region of interest" description="Disordered" evidence="2">
    <location>
        <begin position="22"/>
        <end position="74"/>
    </location>
</feature>
<sequence>MPNILGKKCTEAGAGGEEIARAAGDAAAATRGDAAGDKAAGAGAAPHPRPPASDSLGIPRGSEQGPAPPPRHGAGTGGACITLQYVSNVIIHNIHIHDCVPAGNANVHALPTHYGWCTHSDGDGISLYSARDVWVDHCALSRCADGLIDAIMGSTAIIVSNSYFSHHNEVMLLGHSDEYLPDSAMQVTIAFNHFGIQLVQRMPLFADVCHVLGLFADVGK</sequence>
<evidence type="ECO:0000256" key="2">
    <source>
        <dbReference type="SAM" id="MobiDB-lite"/>
    </source>
</evidence>
<dbReference type="EMBL" id="AC136224">
    <property type="protein sequence ID" value="AAV44092.1"/>
    <property type="molecule type" value="Genomic_DNA"/>
</dbReference>
<dbReference type="GO" id="GO:0030570">
    <property type="term" value="F:pectate lyase activity"/>
    <property type="evidence" value="ECO:0007669"/>
    <property type="project" value="InterPro"/>
</dbReference>
<evidence type="ECO:0000259" key="3">
    <source>
        <dbReference type="SMART" id="SM00656"/>
    </source>
</evidence>
<proteinExistence type="predicted"/>
<name>Q5W6E2_ORYSJ</name>
<organism evidence="5 6">
    <name type="scientific">Oryza sativa subsp. japonica</name>
    <name type="common">Rice</name>
    <dbReference type="NCBI Taxonomy" id="39947"/>
    <lineage>
        <taxon>Eukaryota</taxon>
        <taxon>Viridiplantae</taxon>
        <taxon>Streptophyta</taxon>
        <taxon>Embryophyta</taxon>
        <taxon>Tracheophyta</taxon>
        <taxon>Spermatophyta</taxon>
        <taxon>Magnoliopsida</taxon>
        <taxon>Liliopsida</taxon>
        <taxon>Poales</taxon>
        <taxon>Poaceae</taxon>
        <taxon>BOP clade</taxon>
        <taxon>Oryzoideae</taxon>
        <taxon>Oryzeae</taxon>
        <taxon>Oryzinae</taxon>
        <taxon>Oryza</taxon>
        <taxon>Oryza sativa</taxon>
    </lineage>
</organism>
<dbReference type="Gene3D" id="2.160.20.10">
    <property type="entry name" value="Single-stranded right-handed beta-helix, Pectin lyase-like"/>
    <property type="match status" value="1"/>
</dbReference>
<reference evidence="6" key="3">
    <citation type="journal article" date="2005" name="Nature">
        <title>The map-based sequence of the rice genome.</title>
        <authorList>
            <consortium name="International rice genome sequencing project (IRGSP)"/>
            <person name="Matsumoto T."/>
            <person name="Wu J."/>
            <person name="Kanamori H."/>
            <person name="Katayose Y."/>
            <person name="Fujisawa M."/>
            <person name="Namiki N."/>
            <person name="Mizuno H."/>
            <person name="Yamamoto K."/>
            <person name="Antonio B.A."/>
            <person name="Baba T."/>
            <person name="Sakata K."/>
            <person name="Nagamura Y."/>
            <person name="Aoki H."/>
            <person name="Arikawa K."/>
            <person name="Arita K."/>
            <person name="Bito T."/>
            <person name="Chiden Y."/>
            <person name="Fujitsuka N."/>
            <person name="Fukunaka R."/>
            <person name="Hamada M."/>
            <person name="Harada C."/>
            <person name="Hayashi A."/>
            <person name="Hijishita S."/>
            <person name="Honda M."/>
            <person name="Hosokawa S."/>
            <person name="Ichikawa Y."/>
            <person name="Idonuma A."/>
            <person name="Iijima M."/>
            <person name="Ikeda M."/>
            <person name="Ikeno M."/>
            <person name="Ito K."/>
            <person name="Ito S."/>
            <person name="Ito T."/>
            <person name="Ito Y."/>
            <person name="Ito Y."/>
            <person name="Iwabuchi A."/>
            <person name="Kamiya K."/>
            <person name="Karasawa W."/>
            <person name="Kurita K."/>
            <person name="Katagiri S."/>
            <person name="Kikuta A."/>
            <person name="Kobayashi H."/>
            <person name="Kobayashi N."/>
            <person name="Machita K."/>
            <person name="Maehara T."/>
            <person name="Masukawa M."/>
            <person name="Mizubayashi T."/>
            <person name="Mukai Y."/>
            <person name="Nagasaki H."/>
            <person name="Nagata Y."/>
            <person name="Naito S."/>
            <person name="Nakashima M."/>
            <person name="Nakama Y."/>
            <person name="Nakamichi Y."/>
            <person name="Nakamura M."/>
            <person name="Meguro A."/>
            <person name="Negishi M."/>
            <person name="Ohta I."/>
            <person name="Ohta T."/>
            <person name="Okamoto M."/>
            <person name="Ono N."/>
            <person name="Saji S."/>
            <person name="Sakaguchi M."/>
            <person name="Sakai K."/>
            <person name="Shibata M."/>
            <person name="Shimokawa T."/>
            <person name="Song J."/>
            <person name="Takazaki Y."/>
            <person name="Terasawa K."/>
            <person name="Tsugane M."/>
            <person name="Tsuji K."/>
            <person name="Ueda S."/>
            <person name="Waki K."/>
            <person name="Yamagata H."/>
            <person name="Yamamoto M."/>
            <person name="Yamamoto S."/>
            <person name="Yamane H."/>
            <person name="Yoshiki S."/>
            <person name="Yoshihara R."/>
            <person name="Yukawa K."/>
            <person name="Zhong H."/>
            <person name="Yano M."/>
            <person name="Yuan Q."/>
            <person name="Ouyang S."/>
            <person name="Liu J."/>
            <person name="Jones K.M."/>
            <person name="Gansberger K."/>
            <person name="Moffat K."/>
            <person name="Hill J."/>
            <person name="Bera J."/>
            <person name="Fadrosh D."/>
            <person name="Jin S."/>
            <person name="Johri S."/>
            <person name="Kim M."/>
            <person name="Overton L."/>
            <person name="Reardon M."/>
            <person name="Tsitrin T."/>
            <person name="Vuong H."/>
            <person name="Weaver B."/>
            <person name="Ciecko A."/>
            <person name="Tallon L."/>
            <person name="Jackson J."/>
            <person name="Pai G."/>
            <person name="Aken S.V."/>
            <person name="Utterback T."/>
            <person name="Reidmuller S."/>
            <person name="Feldblyum T."/>
            <person name="Hsiao J."/>
            <person name="Zismann V."/>
            <person name="Iobst S."/>
            <person name="de Vazeille A.R."/>
            <person name="Buell C.R."/>
            <person name="Ying K."/>
            <person name="Li Y."/>
            <person name="Lu T."/>
            <person name="Huang Y."/>
            <person name="Zhao Q."/>
            <person name="Feng Q."/>
            <person name="Zhang L."/>
            <person name="Zhu J."/>
            <person name="Weng Q."/>
            <person name="Mu J."/>
            <person name="Lu Y."/>
            <person name="Fan D."/>
            <person name="Liu Y."/>
            <person name="Guan J."/>
            <person name="Zhang Y."/>
            <person name="Yu S."/>
            <person name="Liu X."/>
            <person name="Zhang Y."/>
            <person name="Hong G."/>
            <person name="Han B."/>
            <person name="Choisne N."/>
            <person name="Demange N."/>
            <person name="Orjeda G."/>
            <person name="Samain S."/>
            <person name="Cattolico L."/>
            <person name="Pelletier E."/>
            <person name="Couloux A."/>
            <person name="Segurens B."/>
            <person name="Wincker P."/>
            <person name="D'Hont A."/>
            <person name="Scarpelli C."/>
            <person name="Weissenbach J."/>
            <person name="Salanoubat M."/>
            <person name="Quetier F."/>
            <person name="Yu Y."/>
            <person name="Kim H.R."/>
            <person name="Rambo T."/>
            <person name="Currie J."/>
            <person name="Collura K."/>
            <person name="Luo M."/>
            <person name="Yang T."/>
            <person name="Ammiraju J.S.S."/>
            <person name="Engler F."/>
            <person name="Soderlund C."/>
            <person name="Wing R.A."/>
            <person name="Palmer L.E."/>
            <person name="de la Bastide M."/>
            <person name="Spiegel L."/>
            <person name="Nascimento L."/>
            <person name="Zutavern T."/>
            <person name="O'Shaughnessy A."/>
            <person name="Dike S."/>
            <person name="Dedhia N."/>
            <person name="Preston R."/>
            <person name="Balija V."/>
            <person name="McCombie W.R."/>
            <person name="Chow T."/>
            <person name="Chen H."/>
            <person name="Chung M."/>
            <person name="Chen C."/>
            <person name="Shaw J."/>
            <person name="Wu H."/>
            <person name="Hsiao K."/>
            <person name="Chao Y."/>
            <person name="Chu M."/>
            <person name="Cheng C."/>
            <person name="Hour A."/>
            <person name="Lee P."/>
            <person name="Lin S."/>
            <person name="Lin Y."/>
            <person name="Liou J."/>
            <person name="Liu S."/>
            <person name="Hsing Y."/>
            <person name="Raghuvanshi S."/>
            <person name="Mohanty A."/>
            <person name="Bharti A.K."/>
            <person name="Gaur A."/>
            <person name="Gupta V."/>
            <person name="Kumar D."/>
            <person name="Ravi V."/>
            <person name="Vij S."/>
            <person name="Kapur A."/>
            <person name="Khurana P."/>
            <person name="Khurana P."/>
            <person name="Khurana J.P."/>
            <person name="Tyagi A.K."/>
            <person name="Gaikwad K."/>
            <person name="Singh A."/>
            <person name="Dalal V."/>
            <person name="Srivastava S."/>
            <person name="Dixit A."/>
            <person name="Pal A.K."/>
            <person name="Ghazi I.A."/>
            <person name="Yadav M."/>
            <person name="Pandit A."/>
            <person name="Bhargava A."/>
            <person name="Sureshbabu K."/>
            <person name="Batra K."/>
            <person name="Sharma T.R."/>
            <person name="Mohapatra T."/>
            <person name="Singh N.K."/>
            <person name="Messing J."/>
            <person name="Nelson A.B."/>
            <person name="Fuks G."/>
            <person name="Kavchok S."/>
            <person name="Keizer G."/>
            <person name="Linton E."/>
            <person name="Llaca V."/>
            <person name="Song R."/>
            <person name="Tanyolac B."/>
            <person name="Young S."/>
            <person name="Ho-Il K."/>
            <person name="Hahn J.H."/>
            <person name="Sangsakoo G."/>
            <person name="Vanavichit A."/>
            <person name="de Mattos Luiz.A.T."/>
            <person name="Zimmer P.D."/>
            <person name="Malone G."/>
            <person name="Dellagostin O."/>
            <person name="de Oliveira A.C."/>
            <person name="Bevan M."/>
            <person name="Bancroft I."/>
            <person name="Minx P."/>
            <person name="Cordum H."/>
            <person name="Wilson R."/>
            <person name="Cheng Z."/>
            <person name="Jin W."/>
            <person name="Jiang J."/>
            <person name="Leong S.A."/>
            <person name="Iwama H."/>
            <person name="Gojobori T."/>
            <person name="Itoh T."/>
            <person name="Niimura Y."/>
            <person name="Fujii Y."/>
            <person name="Habara T."/>
            <person name="Sakai H."/>
            <person name="Sato Y."/>
            <person name="Wilson G."/>
            <person name="Kumar K."/>
            <person name="McCouch S."/>
            <person name="Juretic N."/>
            <person name="Hoen D."/>
            <person name="Wright S."/>
            <person name="Bruskiewich R."/>
            <person name="Bureau T."/>
            <person name="Miyao A."/>
            <person name="Hirochika H."/>
            <person name="Nishikawa T."/>
            <person name="Kadowaki K."/>
            <person name="Sugiura M."/>
            <person name="Burr B."/>
            <person name="Sasaki T."/>
        </authorList>
    </citation>
    <scope>NUCLEOTIDE SEQUENCE [LARGE SCALE GENOMIC DNA]</scope>
    <source>
        <strain evidence="6">cv. Nipponbare</strain>
    </source>
</reference>
<feature type="domain" description="Pectate lyase" evidence="3">
    <location>
        <begin position="51"/>
        <end position="220"/>
    </location>
</feature>
<protein>
    <recommendedName>
        <fullName evidence="3">Pectate lyase domain-containing protein</fullName>
    </recommendedName>
</protein>
<dbReference type="EMBL" id="AC136227">
    <property type="protein sequence ID" value="AAV44127.1"/>
    <property type="molecule type" value="Genomic_DNA"/>
</dbReference>
<dbReference type="AlphaFoldDB" id="Q5W6E2"/>
<feature type="compositionally biased region" description="Low complexity" evidence="2">
    <location>
        <begin position="22"/>
        <end position="46"/>
    </location>
</feature>
<evidence type="ECO:0000313" key="4">
    <source>
        <dbReference type="EMBL" id="AAV44092.1"/>
    </source>
</evidence>
<dbReference type="InterPro" id="IPR002022">
    <property type="entry name" value="Pec_lyase"/>
</dbReference>
<gene>
    <name evidence="4" type="ORF">OSJNBb0006B22.14</name>
    <name evidence="5" type="ORF">OSJNBb0109A13.2</name>
</gene>
<dbReference type="InterPro" id="IPR011050">
    <property type="entry name" value="Pectin_lyase_fold/virulence"/>
</dbReference>
<dbReference type="Proteomes" id="UP000000763">
    <property type="component" value="Chromosome 5"/>
</dbReference>
<dbReference type="PANTHER" id="PTHR31683">
    <property type="entry name" value="PECTATE LYASE 18-RELATED"/>
    <property type="match status" value="1"/>
</dbReference>
<dbReference type="PANTHER" id="PTHR31683:SF11">
    <property type="entry name" value="PECTATE LYASE"/>
    <property type="match status" value="1"/>
</dbReference>
<dbReference type="SUPFAM" id="SSF51126">
    <property type="entry name" value="Pectin lyase-like"/>
    <property type="match status" value="1"/>
</dbReference>
<evidence type="ECO:0000313" key="5">
    <source>
        <dbReference type="EMBL" id="AAV44127.1"/>
    </source>
</evidence>
<reference evidence="4" key="1">
    <citation type="submission" date="2004-11" db="EMBL/GenBank/DDBJ databases">
        <title>Oryza sativa BAC OSJNBb0006B22 genomic sequence.</title>
        <authorList>
            <person name="Chow T.-Y."/>
            <person name="Hsing Y.-I.C."/>
            <person name="Chen C.-S."/>
            <person name="Chen H.-H."/>
            <person name="Liu S.-M."/>
            <person name="Chao Y.-T."/>
            <person name="Chang S.-J."/>
            <person name="Chen H.-C."/>
            <person name="Chen S.-K."/>
            <person name="Chen T.-R."/>
            <person name="Chen Y.-L."/>
            <person name="Cheng C.-H."/>
            <person name="Chung C.-I."/>
            <person name="Han S.-Y."/>
            <person name="Hsiao S.-H."/>
            <person name="Hsiung J.-N."/>
            <person name="Hsu C.-H."/>
            <person name="Huang J.-J."/>
            <person name="Kau P.-I."/>
            <person name="Lee M.-C."/>
            <person name="Leu H.-L."/>
            <person name="Li Y.-F."/>
            <person name="Lin S.-J."/>
            <person name="Lin Y.-C."/>
            <person name="Wu S.-W."/>
            <person name="Yu C.-Y."/>
            <person name="Yu S.-W."/>
            <person name="Wu H.-P."/>
            <person name="Shaw J.-F."/>
            <person name="Yu Y."/>
            <person name="Rambo T."/>
            <person name="Currie J."/>
            <person name="Collura K."/>
            <person name="Soderlund C."/>
            <person name="Wing R."/>
        </authorList>
    </citation>
    <scope>NUCLEOTIDE SEQUENCE</scope>
</reference>
<keyword evidence="1" id="KW-0456">Lyase</keyword>
<dbReference type="SMART" id="SM00656">
    <property type="entry name" value="Amb_all"/>
    <property type="match status" value="1"/>
</dbReference>
<dbReference type="InterPro" id="IPR012334">
    <property type="entry name" value="Pectin_lyas_fold"/>
</dbReference>
<reference evidence="5" key="2">
    <citation type="submission" date="2004-11" db="EMBL/GenBank/DDBJ databases">
        <title>Oryza sativa BAC OSJNBb0109A13 genomic sequence.</title>
        <authorList>
            <person name="Chow T.-Y."/>
            <person name="Hsing Y.-I.C."/>
            <person name="Chen C.-S."/>
            <person name="Chen H.-H."/>
            <person name="Liu S.-M."/>
            <person name="Chao Y.-T."/>
            <person name="Chang S.-J."/>
            <person name="Chen H.-C."/>
            <person name="Chen S.-K."/>
            <person name="Chen T.-R."/>
            <person name="Chen Y.-L."/>
            <person name="Cheng C.-H."/>
            <person name="Chung C.-I."/>
            <person name="Han S.-Y."/>
            <person name="Hsiao S.-H."/>
            <person name="Hsiung J.-N."/>
            <person name="Hsu C.-H."/>
            <person name="Huang J.-J."/>
            <person name="Kau P.-I."/>
            <person name="Lee M.-C."/>
            <person name="Leu H.-L."/>
            <person name="Li Y.-F."/>
            <person name="Lin S.-J."/>
            <person name="Lin Y.-C."/>
            <person name="Wu S.-W."/>
            <person name="Yu C.-Y."/>
            <person name="Yu S.-W."/>
            <person name="Wu H.-P."/>
            <person name="Shaw J.-F."/>
            <person name="Yu Y."/>
            <person name="Rambo T."/>
            <person name="Currie J."/>
            <person name="Collura K."/>
            <person name="Soderlund C."/>
            <person name="Wing R."/>
        </authorList>
    </citation>
    <scope>NUCLEOTIDE SEQUENCE</scope>
</reference>
<evidence type="ECO:0000256" key="1">
    <source>
        <dbReference type="ARBA" id="ARBA00023239"/>
    </source>
</evidence>
<dbReference type="InterPro" id="IPR045032">
    <property type="entry name" value="PEL"/>
</dbReference>
<accession>Q5W6E2</accession>